<evidence type="ECO:0000259" key="3">
    <source>
        <dbReference type="Pfam" id="PF18962"/>
    </source>
</evidence>
<dbReference type="InterPro" id="IPR026444">
    <property type="entry name" value="Secre_tail"/>
</dbReference>
<feature type="signal peptide" evidence="2">
    <location>
        <begin position="1"/>
        <end position="18"/>
    </location>
</feature>
<dbReference type="Gene3D" id="2.80.10.50">
    <property type="match status" value="2"/>
</dbReference>
<dbReference type="Pfam" id="PF17164">
    <property type="entry name" value="DUF5122"/>
    <property type="match status" value="5"/>
</dbReference>
<dbReference type="NCBIfam" id="TIGR04183">
    <property type="entry name" value="Por_Secre_tail"/>
    <property type="match status" value="1"/>
</dbReference>
<evidence type="ECO:0000313" key="5">
    <source>
        <dbReference type="Proteomes" id="UP000464657"/>
    </source>
</evidence>
<dbReference type="KEGG" id="kan:IMCC3317_02080"/>
<organism evidence="4 5">
    <name type="scientific">Kordia antarctica</name>
    <dbReference type="NCBI Taxonomy" id="1218801"/>
    <lineage>
        <taxon>Bacteria</taxon>
        <taxon>Pseudomonadati</taxon>
        <taxon>Bacteroidota</taxon>
        <taxon>Flavobacteriia</taxon>
        <taxon>Flavobacteriales</taxon>
        <taxon>Flavobacteriaceae</taxon>
        <taxon>Kordia</taxon>
    </lineage>
</organism>
<dbReference type="Pfam" id="PF18962">
    <property type="entry name" value="Por_Secre_tail"/>
    <property type="match status" value="1"/>
</dbReference>
<sequence>MKKIACIFLLFFIAKLSSQNISLDTTFGTDGFQDSLSNGNFLNSAILLPDGKILISGTLNASTEFFIAKYNVDGSPDTSFGTNGFIITNSISNQKETIYGMDVQSDGKIIVVGQSDINPSLSGFYYHALLARFNADGSTDTTFGTNGYVKTELGSDDDYLSDIQITATGDIYVVGYSKETATGYSTAKIAKYDALGNLDTAFATNGIQTVSLAKGVNLNEISVQNDGTLFLSGSSIDLNDNKDTLLVKLDVTGNFDASFGTNGMQLTDIGYTNEYITDFVLHNNKILATGTVSGTSFLPHTILMRFNLDGTLDTTFSIDGFHIETPDASNYSTSFGKKISVLPDGTILASGHAIGNNNYDLFLIAFNDDGTRVTNFGTNGQYLHQVSARQDYSSDLLIQPDGKIIVTGAYSSTSTNKRNMLIRFKDAYVLSNAEFELEDTVVMYPNPTANTLHIKTNTSIEKIIIHTLSGQLVKEIISSENTVAIDFLASGTYIIKVISSQGTIVSKFIKL</sequence>
<proteinExistence type="predicted"/>
<dbReference type="NCBIfam" id="TIGR02608">
    <property type="entry name" value="delta_60_rpt"/>
    <property type="match status" value="7"/>
</dbReference>
<dbReference type="Proteomes" id="UP000464657">
    <property type="component" value="Chromosome"/>
</dbReference>
<dbReference type="InterPro" id="IPR013431">
    <property type="entry name" value="Delta_60_rpt"/>
</dbReference>
<dbReference type="SUPFAM" id="SSF101898">
    <property type="entry name" value="NHL repeat"/>
    <property type="match status" value="1"/>
</dbReference>
<accession>A0A7L4ZDM0</accession>
<feature type="chain" id="PRO_5029657019" description="Secretion system C-terminal sorting domain-containing protein" evidence="2">
    <location>
        <begin position="19"/>
        <end position="511"/>
    </location>
</feature>
<evidence type="ECO:0000256" key="1">
    <source>
        <dbReference type="ARBA" id="ARBA00022729"/>
    </source>
</evidence>
<evidence type="ECO:0000313" key="4">
    <source>
        <dbReference type="EMBL" id="QHI34863.1"/>
    </source>
</evidence>
<keyword evidence="1 2" id="KW-0732">Signal</keyword>
<dbReference type="RefSeq" id="WP_160127650.1">
    <property type="nucleotide sequence ID" value="NZ_CP019288.1"/>
</dbReference>
<dbReference type="EMBL" id="CP019288">
    <property type="protein sequence ID" value="QHI34863.1"/>
    <property type="molecule type" value="Genomic_DNA"/>
</dbReference>
<dbReference type="AlphaFoldDB" id="A0A7L4ZDM0"/>
<reference evidence="4 5" key="1">
    <citation type="journal article" date="2013" name="Int. J. Syst. Evol. Microbiol.">
        <title>Kordia antarctica sp. nov., isolated from Antarctic seawater.</title>
        <authorList>
            <person name="Baek K."/>
            <person name="Choi A."/>
            <person name="Kang I."/>
            <person name="Lee K."/>
            <person name="Cho J.C."/>
        </authorList>
    </citation>
    <scope>NUCLEOTIDE SEQUENCE [LARGE SCALE GENOMIC DNA]</scope>
    <source>
        <strain evidence="4 5">IMCC3317</strain>
    </source>
</reference>
<gene>
    <name evidence="4" type="ORF">IMCC3317_02080</name>
</gene>
<protein>
    <recommendedName>
        <fullName evidence="3">Secretion system C-terminal sorting domain-containing protein</fullName>
    </recommendedName>
</protein>
<feature type="domain" description="Secretion system C-terminal sorting" evidence="3">
    <location>
        <begin position="443"/>
        <end position="509"/>
    </location>
</feature>
<dbReference type="OrthoDB" id="9805017at2"/>
<name>A0A7L4ZDM0_9FLAO</name>
<keyword evidence="5" id="KW-1185">Reference proteome</keyword>
<evidence type="ECO:0000256" key="2">
    <source>
        <dbReference type="SAM" id="SignalP"/>
    </source>
</evidence>